<evidence type="ECO:0000256" key="2">
    <source>
        <dbReference type="ARBA" id="ARBA00022946"/>
    </source>
</evidence>
<protein>
    <submittedName>
        <fullName evidence="4">Uncharacterized protein</fullName>
    </submittedName>
</protein>
<dbReference type="GO" id="GO:0006355">
    <property type="term" value="P:regulation of DNA-templated transcription"/>
    <property type="evidence" value="ECO:0007669"/>
    <property type="project" value="InterPro"/>
</dbReference>
<dbReference type="GO" id="GO:0003697">
    <property type="term" value="F:single-stranded DNA binding"/>
    <property type="evidence" value="ECO:0007669"/>
    <property type="project" value="InterPro"/>
</dbReference>
<evidence type="ECO:0000256" key="1">
    <source>
        <dbReference type="ARBA" id="ARBA00006061"/>
    </source>
</evidence>
<evidence type="ECO:0000313" key="5">
    <source>
        <dbReference type="Proteomes" id="UP001459277"/>
    </source>
</evidence>
<dbReference type="InterPro" id="IPR013742">
    <property type="entry name" value="Whirly"/>
</dbReference>
<keyword evidence="3" id="KW-0732">Signal</keyword>
<organism evidence="4 5">
    <name type="scientific">Lithocarpus litseifolius</name>
    <dbReference type="NCBI Taxonomy" id="425828"/>
    <lineage>
        <taxon>Eukaryota</taxon>
        <taxon>Viridiplantae</taxon>
        <taxon>Streptophyta</taxon>
        <taxon>Embryophyta</taxon>
        <taxon>Tracheophyta</taxon>
        <taxon>Spermatophyta</taxon>
        <taxon>Magnoliopsida</taxon>
        <taxon>eudicotyledons</taxon>
        <taxon>Gunneridae</taxon>
        <taxon>Pentapetalae</taxon>
        <taxon>rosids</taxon>
        <taxon>fabids</taxon>
        <taxon>Fagales</taxon>
        <taxon>Fagaceae</taxon>
        <taxon>Lithocarpus</taxon>
    </lineage>
</organism>
<evidence type="ECO:0000256" key="3">
    <source>
        <dbReference type="SAM" id="SignalP"/>
    </source>
</evidence>
<keyword evidence="2" id="KW-0809">Transit peptide</keyword>
<dbReference type="PANTHER" id="PTHR31745:SF1">
    <property type="entry name" value="SINGLE-STRANDED DNA-BINDING PROTEIN WHY2, MITOCHONDRIAL"/>
    <property type="match status" value="1"/>
</dbReference>
<dbReference type="InterPro" id="IPR009044">
    <property type="entry name" value="ssDNA-bd_transcriptional_reg"/>
</dbReference>
<sequence length="100" mass="10832">MGKLVMLKMLLDCMLLHLGLGYQMLERILLQKVFALSPTEVGSMISLGPKDSCEFFHDPSMLSSNAGQVRKSLTIKAHADGTGYLISLSCNAKDPFGNGV</sequence>
<dbReference type="Proteomes" id="UP001459277">
    <property type="component" value="Unassembled WGS sequence"/>
</dbReference>
<reference evidence="4 5" key="1">
    <citation type="submission" date="2024-01" db="EMBL/GenBank/DDBJ databases">
        <title>A telomere-to-telomere, gap-free genome of sweet tea (Lithocarpus litseifolius).</title>
        <authorList>
            <person name="Zhou J."/>
        </authorList>
    </citation>
    <scope>NUCLEOTIDE SEQUENCE [LARGE SCALE GENOMIC DNA]</scope>
    <source>
        <strain evidence="4">Zhou-2022a</strain>
        <tissue evidence="4">Leaf</tissue>
    </source>
</reference>
<gene>
    <name evidence="4" type="ORF">SO802_026344</name>
</gene>
<dbReference type="GO" id="GO:0006952">
    <property type="term" value="P:defense response"/>
    <property type="evidence" value="ECO:0007669"/>
    <property type="project" value="InterPro"/>
</dbReference>
<evidence type="ECO:0000313" key="4">
    <source>
        <dbReference type="EMBL" id="KAK9991359.1"/>
    </source>
</evidence>
<keyword evidence="5" id="KW-1185">Reference proteome</keyword>
<dbReference type="Gene3D" id="2.30.31.10">
    <property type="entry name" value="Transcriptional Coactivator Pc4, Chain A"/>
    <property type="match status" value="1"/>
</dbReference>
<comment type="similarity">
    <text evidence="1">Belongs to the Whirly family.</text>
</comment>
<dbReference type="PANTHER" id="PTHR31745">
    <property type="entry name" value="SINGLE-STRANDED DNA-BINDING PROTEIN WHY2, MITOCHONDRIAL"/>
    <property type="match status" value="1"/>
</dbReference>
<feature type="signal peptide" evidence="3">
    <location>
        <begin position="1"/>
        <end position="21"/>
    </location>
</feature>
<dbReference type="Pfam" id="PF08536">
    <property type="entry name" value="Whirly"/>
    <property type="match status" value="1"/>
</dbReference>
<dbReference type="SUPFAM" id="SSF54447">
    <property type="entry name" value="ssDNA-binding transcriptional regulator domain"/>
    <property type="match status" value="1"/>
</dbReference>
<proteinExistence type="inferred from homology"/>
<feature type="chain" id="PRO_5043677095" evidence="3">
    <location>
        <begin position="22"/>
        <end position="100"/>
    </location>
</feature>
<accession>A0AAW2BZG4</accession>
<name>A0AAW2BZG4_9ROSI</name>
<comment type="caution">
    <text evidence="4">The sequence shown here is derived from an EMBL/GenBank/DDBJ whole genome shotgun (WGS) entry which is preliminary data.</text>
</comment>
<dbReference type="EMBL" id="JAZDWU010000009">
    <property type="protein sequence ID" value="KAK9991359.1"/>
    <property type="molecule type" value="Genomic_DNA"/>
</dbReference>
<dbReference type="AlphaFoldDB" id="A0AAW2BZG4"/>